<evidence type="ECO:0000313" key="3">
    <source>
        <dbReference type="Proteomes" id="UP000694920"/>
    </source>
</evidence>
<dbReference type="GeneID" id="112493730"/>
<keyword evidence="2" id="KW-1133">Transmembrane helix</keyword>
<feature type="transmembrane region" description="Helical" evidence="2">
    <location>
        <begin position="56"/>
        <end position="76"/>
    </location>
</feature>
<keyword evidence="2" id="KW-0812">Transmembrane</keyword>
<feature type="transmembrane region" description="Helical" evidence="2">
    <location>
        <begin position="83"/>
        <end position="106"/>
    </location>
</feature>
<evidence type="ECO:0000313" key="4">
    <source>
        <dbReference type="RefSeq" id="XP_024936342.1"/>
    </source>
</evidence>
<keyword evidence="2" id="KW-0472">Membrane</keyword>
<feature type="region of interest" description="Disordered" evidence="1">
    <location>
        <begin position="185"/>
        <end position="208"/>
    </location>
</feature>
<dbReference type="RefSeq" id="XP_024936342.1">
    <property type="nucleotide sequence ID" value="XM_025080574.1"/>
</dbReference>
<evidence type="ECO:0000256" key="1">
    <source>
        <dbReference type="SAM" id="MobiDB-lite"/>
    </source>
</evidence>
<evidence type="ECO:0000256" key="2">
    <source>
        <dbReference type="SAM" id="Phobius"/>
    </source>
</evidence>
<feature type="region of interest" description="Disordered" evidence="1">
    <location>
        <begin position="134"/>
        <end position="156"/>
    </location>
</feature>
<dbReference type="KEGG" id="ccin:112493730"/>
<keyword evidence="3" id="KW-1185">Reference proteome</keyword>
<protein>
    <submittedName>
        <fullName evidence="4">Uncharacterized protein LOC112493730</fullName>
    </submittedName>
</protein>
<feature type="compositionally biased region" description="Basic and acidic residues" evidence="1">
    <location>
        <begin position="134"/>
        <end position="147"/>
    </location>
</feature>
<reference evidence="4" key="1">
    <citation type="submission" date="2025-08" db="UniProtKB">
        <authorList>
            <consortium name="RefSeq"/>
        </authorList>
    </citation>
    <scope>IDENTIFICATION</scope>
</reference>
<organism evidence="3 4">
    <name type="scientific">Cephus cinctus</name>
    <name type="common">Wheat stem sawfly</name>
    <dbReference type="NCBI Taxonomy" id="211228"/>
    <lineage>
        <taxon>Eukaryota</taxon>
        <taxon>Metazoa</taxon>
        <taxon>Ecdysozoa</taxon>
        <taxon>Arthropoda</taxon>
        <taxon>Hexapoda</taxon>
        <taxon>Insecta</taxon>
        <taxon>Pterygota</taxon>
        <taxon>Neoptera</taxon>
        <taxon>Endopterygota</taxon>
        <taxon>Hymenoptera</taxon>
        <taxon>Cephoidea</taxon>
        <taxon>Cephidae</taxon>
        <taxon>Cephus</taxon>
    </lineage>
</organism>
<dbReference type="Proteomes" id="UP000694920">
    <property type="component" value="Unplaced"/>
</dbReference>
<dbReference type="AlphaFoldDB" id="A0AAJ7R8K7"/>
<proteinExistence type="predicted"/>
<name>A0AAJ7R8K7_CEPCN</name>
<gene>
    <name evidence="4" type="primary">LOC112493730</name>
</gene>
<accession>A0AAJ7R8K7</accession>
<sequence length="220" mass="24937">MRAELELKSRISLMKVCLLITMLLTGIVPSSSARKSNSQRKITAASDTDNQRSLMLGNLLLVPILASLGMKLLAFLPIVLTKLLLLTTLSFLSSNLSLLISVFVGVRNFWLLEQKANLHGHDDEYLHHHDHAAVKHEAQEDPGKKEQPVNLPSSRLDRWPVGPKYAEWRRRYLRRAIDAKKKLLLTGKGLPTPGPSQRDPLTGRRKTELRYPNRWHASFL</sequence>